<proteinExistence type="predicted"/>
<feature type="region of interest" description="Disordered" evidence="1">
    <location>
        <begin position="86"/>
        <end position="130"/>
    </location>
</feature>
<organism evidence="2">
    <name type="scientific">Timema californicum</name>
    <name type="common">California timema</name>
    <name type="synonym">Walking stick</name>
    <dbReference type="NCBI Taxonomy" id="61474"/>
    <lineage>
        <taxon>Eukaryota</taxon>
        <taxon>Metazoa</taxon>
        <taxon>Ecdysozoa</taxon>
        <taxon>Arthropoda</taxon>
        <taxon>Hexapoda</taxon>
        <taxon>Insecta</taxon>
        <taxon>Pterygota</taxon>
        <taxon>Neoptera</taxon>
        <taxon>Polyneoptera</taxon>
        <taxon>Phasmatodea</taxon>
        <taxon>Timematodea</taxon>
        <taxon>Timematoidea</taxon>
        <taxon>Timematidae</taxon>
        <taxon>Timema</taxon>
    </lineage>
</organism>
<gene>
    <name evidence="2" type="ORF">TCMB3V08_LOCUS1209</name>
</gene>
<protein>
    <submittedName>
        <fullName evidence="2">(California timema) hypothetical protein</fullName>
    </submittedName>
</protein>
<dbReference type="AlphaFoldDB" id="A0A7R9IX38"/>
<dbReference type="EMBL" id="OE179325">
    <property type="protein sequence ID" value="CAD7568440.1"/>
    <property type="molecule type" value="Genomic_DNA"/>
</dbReference>
<name>A0A7R9IX38_TIMCA</name>
<evidence type="ECO:0000256" key="1">
    <source>
        <dbReference type="SAM" id="MobiDB-lite"/>
    </source>
</evidence>
<sequence length="326" mass="36532">MTITISTKVVQYLIKVREMRILIWRNCTCINVEKGRALYIYKPRQRDPNGEQEDTGEGWGWGQGRPCLVHSFRTIVDVVGMGEPLPRRLGSTEDAKSAADSSKLAVKKPRPKASSPNRQGPQQCQADEQTKDIRNCEHNFLEFKGHETSITKKNRNIDFFDDHNNSSLLKVIIKLENHLGNTTISTPDRGLNPDRPNIDGLISFESDALYHSTTEAGSYNANRGYERSDNFSELLSELQKLTRVSGDERRSKTAIHPCYVTRDVIRVGARRALTSHNFVRGAAVVKGAIRASWQKPGMAKPIKNDVPRTNVYATGINSGPTPPFET</sequence>
<feature type="compositionally biased region" description="Polar residues" evidence="1">
    <location>
        <begin position="114"/>
        <end position="127"/>
    </location>
</feature>
<reference evidence="2" key="1">
    <citation type="submission" date="2020-11" db="EMBL/GenBank/DDBJ databases">
        <authorList>
            <person name="Tran Van P."/>
        </authorList>
    </citation>
    <scope>NUCLEOTIDE SEQUENCE</scope>
</reference>
<accession>A0A7R9IX38</accession>
<evidence type="ECO:0000313" key="2">
    <source>
        <dbReference type="EMBL" id="CAD7568440.1"/>
    </source>
</evidence>